<evidence type="ECO:0000256" key="1">
    <source>
        <dbReference type="SAM" id="SignalP"/>
    </source>
</evidence>
<name>L8GW05_ACACF</name>
<protein>
    <submittedName>
        <fullName evidence="2">Uncharacterized protein</fullName>
    </submittedName>
</protein>
<reference evidence="2 3" key="1">
    <citation type="journal article" date="2013" name="Genome Biol.">
        <title>Genome of Acanthamoeba castellanii highlights extensive lateral gene transfer and early evolution of tyrosine kinase signaling.</title>
        <authorList>
            <person name="Clarke M."/>
            <person name="Lohan A.J."/>
            <person name="Liu B."/>
            <person name="Lagkouvardos I."/>
            <person name="Roy S."/>
            <person name="Zafar N."/>
            <person name="Bertelli C."/>
            <person name="Schilde C."/>
            <person name="Kianianmomeni A."/>
            <person name="Burglin T.R."/>
            <person name="Frech C."/>
            <person name="Turcotte B."/>
            <person name="Kopec K.O."/>
            <person name="Synnott J.M."/>
            <person name="Choo C."/>
            <person name="Paponov I."/>
            <person name="Finkler A."/>
            <person name="Soon Heng Tan C."/>
            <person name="Hutchins A.P."/>
            <person name="Weinmeier T."/>
            <person name="Rattei T."/>
            <person name="Chu J.S."/>
            <person name="Gimenez G."/>
            <person name="Irimia M."/>
            <person name="Rigden D.J."/>
            <person name="Fitzpatrick D.A."/>
            <person name="Lorenzo-Morales J."/>
            <person name="Bateman A."/>
            <person name="Chiu C.H."/>
            <person name="Tang P."/>
            <person name="Hegemann P."/>
            <person name="Fromm H."/>
            <person name="Raoult D."/>
            <person name="Greub G."/>
            <person name="Miranda-Saavedra D."/>
            <person name="Chen N."/>
            <person name="Nash P."/>
            <person name="Ginger M.L."/>
            <person name="Horn M."/>
            <person name="Schaap P."/>
            <person name="Caler L."/>
            <person name="Loftus B."/>
        </authorList>
    </citation>
    <scope>NUCLEOTIDE SEQUENCE [LARGE SCALE GENOMIC DNA]</scope>
    <source>
        <strain evidence="2 3">Neff</strain>
    </source>
</reference>
<feature type="signal peptide" evidence="1">
    <location>
        <begin position="1"/>
        <end position="28"/>
    </location>
</feature>
<keyword evidence="1" id="KW-0732">Signal</keyword>
<organism evidence="2 3">
    <name type="scientific">Acanthamoeba castellanii (strain ATCC 30010 / Neff)</name>
    <dbReference type="NCBI Taxonomy" id="1257118"/>
    <lineage>
        <taxon>Eukaryota</taxon>
        <taxon>Amoebozoa</taxon>
        <taxon>Discosea</taxon>
        <taxon>Longamoebia</taxon>
        <taxon>Centramoebida</taxon>
        <taxon>Acanthamoebidae</taxon>
        <taxon>Acanthamoeba</taxon>
    </lineage>
</organism>
<sequence length="205" mass="23484">MAHKTTYLILLLVLGLIIPLFWASPALAQSPEPDLNNITPFSSGEQMPPEFSQMCLGMVRRSDEFDSMLYSLGGVGGALDPQRINWTLVQSYLAIDFIWQDYSPFPSQGNYTNARQFWAELNANQDVYPLVEVPVRMWRSCDPLTRRLVAQWRETYGRRANPIVRETSWSIYITEFDPSGLLITRQAWWTTSNMAKILIAANEQT</sequence>
<dbReference type="KEGG" id="acan:ACA1_058410"/>
<accession>L8GW05</accession>
<gene>
    <name evidence="2" type="ORF">ACA1_058410</name>
</gene>
<evidence type="ECO:0000313" key="2">
    <source>
        <dbReference type="EMBL" id="ELR17185.1"/>
    </source>
</evidence>
<proteinExistence type="predicted"/>
<dbReference type="AlphaFoldDB" id="L8GW05"/>
<dbReference type="Proteomes" id="UP000011083">
    <property type="component" value="Unassembled WGS sequence"/>
</dbReference>
<dbReference type="GeneID" id="14918529"/>
<dbReference type="EMBL" id="KB007974">
    <property type="protein sequence ID" value="ELR17185.1"/>
    <property type="molecule type" value="Genomic_DNA"/>
</dbReference>
<feature type="chain" id="PRO_5003990148" evidence="1">
    <location>
        <begin position="29"/>
        <end position="205"/>
    </location>
</feature>
<evidence type="ECO:0000313" key="3">
    <source>
        <dbReference type="Proteomes" id="UP000011083"/>
    </source>
</evidence>
<dbReference type="RefSeq" id="XP_004339198.1">
    <property type="nucleotide sequence ID" value="XM_004339150.1"/>
</dbReference>
<dbReference type="VEuPathDB" id="AmoebaDB:ACA1_058410"/>
<keyword evidence="3" id="KW-1185">Reference proteome</keyword>